<dbReference type="GO" id="GO:0098552">
    <property type="term" value="C:side of membrane"/>
    <property type="evidence" value="ECO:0007669"/>
    <property type="project" value="UniProtKB-KW"/>
</dbReference>
<keyword evidence="4" id="KW-0325">Glycoprotein</keyword>
<evidence type="ECO:0000256" key="4">
    <source>
        <dbReference type="ARBA" id="ARBA00023180"/>
    </source>
</evidence>
<comment type="subcellular location">
    <subcellularLocation>
        <location evidence="1 5">Cell membrane</location>
        <topology evidence="1 5">Lipid-anchor</topology>
        <topology evidence="1 5">GPI-anchor</topology>
    </subcellularLocation>
</comment>
<keyword evidence="3 5" id="KW-0732">Signal</keyword>
<proteinExistence type="inferred from homology"/>
<keyword evidence="7" id="KW-0378">Hydrolase</keyword>
<keyword evidence="8" id="KW-1185">Reference proteome</keyword>
<dbReference type="EC" id="2.4.1.-" evidence="5"/>
<dbReference type="Gene3D" id="3.20.20.80">
    <property type="entry name" value="Glycosidases"/>
    <property type="match status" value="1"/>
</dbReference>
<dbReference type="GO" id="GO:0016787">
    <property type="term" value="F:hydrolase activity"/>
    <property type="evidence" value="ECO:0007669"/>
    <property type="project" value="UniProtKB-KW"/>
</dbReference>
<keyword evidence="5" id="KW-0449">Lipoprotein</keyword>
<keyword evidence="5" id="KW-0336">GPI-anchor</keyword>
<organism evidence="7 8">
    <name type="scientific">Myriangium duriaei CBS 260.36</name>
    <dbReference type="NCBI Taxonomy" id="1168546"/>
    <lineage>
        <taxon>Eukaryota</taxon>
        <taxon>Fungi</taxon>
        <taxon>Dikarya</taxon>
        <taxon>Ascomycota</taxon>
        <taxon>Pezizomycotina</taxon>
        <taxon>Dothideomycetes</taxon>
        <taxon>Dothideomycetidae</taxon>
        <taxon>Myriangiales</taxon>
        <taxon>Myriangiaceae</taxon>
        <taxon>Myriangium</taxon>
    </lineage>
</organism>
<evidence type="ECO:0000256" key="3">
    <source>
        <dbReference type="ARBA" id="ARBA00022729"/>
    </source>
</evidence>
<dbReference type="Pfam" id="PF03198">
    <property type="entry name" value="Glyco_hydro_72"/>
    <property type="match status" value="1"/>
</dbReference>
<dbReference type="OrthoDB" id="421038at2759"/>
<feature type="signal peptide" evidence="5">
    <location>
        <begin position="1"/>
        <end position="19"/>
    </location>
</feature>
<dbReference type="AlphaFoldDB" id="A0A9P4J9W9"/>
<evidence type="ECO:0000256" key="2">
    <source>
        <dbReference type="ARBA" id="ARBA00007528"/>
    </source>
</evidence>
<comment type="similarity">
    <text evidence="2 5">Belongs to the glycosyl hydrolase 72 family.</text>
</comment>
<dbReference type="InterPro" id="IPR004886">
    <property type="entry name" value="Glucanosyltransferase"/>
</dbReference>
<comment type="caution">
    <text evidence="7">The sequence shown here is derived from an EMBL/GenBank/DDBJ whole genome shotgun (WGS) entry which is preliminary data.</text>
</comment>
<evidence type="ECO:0000313" key="7">
    <source>
        <dbReference type="EMBL" id="KAF2157674.1"/>
    </source>
</evidence>
<protein>
    <recommendedName>
        <fullName evidence="5">1,3-beta-glucanosyltransferase</fullName>
        <ecNumber evidence="5">2.4.1.-</ecNumber>
    </recommendedName>
</protein>
<dbReference type="EMBL" id="ML996081">
    <property type="protein sequence ID" value="KAF2157674.1"/>
    <property type="molecule type" value="Genomic_DNA"/>
</dbReference>
<dbReference type="GO" id="GO:0042124">
    <property type="term" value="F:1,3-beta-glucanosyltransferase activity"/>
    <property type="evidence" value="ECO:0007669"/>
    <property type="project" value="TreeGrafter"/>
</dbReference>
<dbReference type="SUPFAM" id="SSF51445">
    <property type="entry name" value="(Trans)glycosidases"/>
    <property type="match status" value="1"/>
</dbReference>
<sequence length="474" mass="49278">MRGLTQAALVLTAVSPAFASLPPIVKKGSTLVDSSTNQRFAIIGVDYQPGGSSGAGTGNGDPLSDGVACLRDAVLMQKLGVNTIRIYNIDPTLNHDLCMSIFDAAGIYVILDVNSPLSGQYLDRSNPAGTYNSGYMSHVFNVIEAFKGYTNILGFFAGNEIINDVPTAGPNPPYIRAIQRDMKNYIAKHAKRSIPVGYSAADVDTILQDNWEYLQCDNGDSSSSDFFGLNSYSWCGGDATYESAGYNKLVAMFAPTTIPIFFSEYGCNLVAPRVFDEVQALYGPNMTLLSGGLVYEWSQEGNDYGLVTINSNASLNLGGDYMNLLAQYNKIDVGLIQAANNSAESATAPKCASKLISNSGFNNSFSIPSPPAGVQALINNGVTGAPTGAFASVTATTVTQGVFNTNGVALKNLVLKMSSNANTPSNATISGASSGTSASSTSSPTASKAAAPSSHVVAAGGLIAGFIGVLAAIL</sequence>
<dbReference type="PANTHER" id="PTHR31468:SF4">
    <property type="entry name" value="1,3-BETA-GLUCANOSYLTRANSFERASE GAS3-RELATED"/>
    <property type="match status" value="1"/>
</dbReference>
<feature type="chain" id="PRO_5040545674" description="1,3-beta-glucanosyltransferase" evidence="5">
    <location>
        <begin position="20"/>
        <end position="474"/>
    </location>
</feature>
<keyword evidence="5" id="KW-0808">Transferase</keyword>
<reference evidence="7" key="1">
    <citation type="journal article" date="2020" name="Stud. Mycol.">
        <title>101 Dothideomycetes genomes: a test case for predicting lifestyles and emergence of pathogens.</title>
        <authorList>
            <person name="Haridas S."/>
            <person name="Albert R."/>
            <person name="Binder M."/>
            <person name="Bloem J."/>
            <person name="Labutti K."/>
            <person name="Salamov A."/>
            <person name="Andreopoulos B."/>
            <person name="Baker S."/>
            <person name="Barry K."/>
            <person name="Bills G."/>
            <person name="Bluhm B."/>
            <person name="Cannon C."/>
            <person name="Castanera R."/>
            <person name="Culley D."/>
            <person name="Daum C."/>
            <person name="Ezra D."/>
            <person name="Gonzalez J."/>
            <person name="Henrissat B."/>
            <person name="Kuo A."/>
            <person name="Liang C."/>
            <person name="Lipzen A."/>
            <person name="Lutzoni F."/>
            <person name="Magnuson J."/>
            <person name="Mondo S."/>
            <person name="Nolan M."/>
            <person name="Ohm R."/>
            <person name="Pangilinan J."/>
            <person name="Park H.-J."/>
            <person name="Ramirez L."/>
            <person name="Alfaro M."/>
            <person name="Sun H."/>
            <person name="Tritt A."/>
            <person name="Yoshinaga Y."/>
            <person name="Zwiers L.-H."/>
            <person name="Turgeon B."/>
            <person name="Goodwin S."/>
            <person name="Spatafora J."/>
            <person name="Crous P."/>
            <person name="Grigoriev I."/>
        </authorList>
    </citation>
    <scope>NUCLEOTIDE SEQUENCE</scope>
    <source>
        <strain evidence="7">CBS 260.36</strain>
    </source>
</reference>
<dbReference type="InterPro" id="IPR017853">
    <property type="entry name" value="GH"/>
</dbReference>
<evidence type="ECO:0000256" key="1">
    <source>
        <dbReference type="ARBA" id="ARBA00004609"/>
    </source>
</evidence>
<name>A0A9P4J9W9_9PEZI</name>
<evidence type="ECO:0000313" key="8">
    <source>
        <dbReference type="Proteomes" id="UP000799439"/>
    </source>
</evidence>
<dbReference type="GO" id="GO:0031505">
    <property type="term" value="P:fungal-type cell wall organization"/>
    <property type="evidence" value="ECO:0007669"/>
    <property type="project" value="TreeGrafter"/>
</dbReference>
<evidence type="ECO:0000256" key="5">
    <source>
        <dbReference type="RuleBase" id="RU361209"/>
    </source>
</evidence>
<keyword evidence="5" id="KW-0472">Membrane</keyword>
<evidence type="ECO:0000256" key="6">
    <source>
        <dbReference type="SAM" id="MobiDB-lite"/>
    </source>
</evidence>
<accession>A0A9P4J9W9</accession>
<dbReference type="PANTHER" id="PTHR31468">
    <property type="entry name" value="1,3-BETA-GLUCANOSYLTRANSFERASE GAS1"/>
    <property type="match status" value="1"/>
</dbReference>
<comment type="function">
    <text evidence="5">Splits internally a 1,3-beta-glucan molecule and transfers the newly generated reducing end (the donor) to the non-reducing end of another 1,3-beta-glucan molecule (the acceptor) forming a 1,3-beta linkage, resulting in the elongation of 1,3-beta-glucan chains in the cell wall.</text>
</comment>
<dbReference type="Proteomes" id="UP000799439">
    <property type="component" value="Unassembled WGS sequence"/>
</dbReference>
<dbReference type="GO" id="GO:0005886">
    <property type="term" value="C:plasma membrane"/>
    <property type="evidence" value="ECO:0007669"/>
    <property type="project" value="UniProtKB-SubCell"/>
</dbReference>
<feature type="region of interest" description="Disordered" evidence="6">
    <location>
        <begin position="426"/>
        <end position="447"/>
    </location>
</feature>
<gene>
    <name evidence="7" type="ORF">K461DRAFT_309739</name>
</gene>
<dbReference type="GO" id="GO:0071970">
    <property type="term" value="P:fungal-type cell wall (1-&gt;3)-beta-D-glucan biosynthetic process"/>
    <property type="evidence" value="ECO:0007669"/>
    <property type="project" value="TreeGrafter"/>
</dbReference>